<dbReference type="STRING" id="1423775.FD03_GL001281"/>
<dbReference type="Pfam" id="PF02742">
    <property type="entry name" value="Fe_dep_repr_C"/>
    <property type="match status" value="1"/>
</dbReference>
<protein>
    <submittedName>
        <fullName evidence="4">Iron-dependent repressor</fullName>
    </submittedName>
</protein>
<evidence type="ECO:0000313" key="5">
    <source>
        <dbReference type="Proteomes" id="UP000051248"/>
    </source>
</evidence>
<dbReference type="eggNOG" id="COG1321">
    <property type="taxonomic scope" value="Bacteria"/>
</dbReference>
<dbReference type="InterPro" id="IPR022689">
    <property type="entry name" value="Iron_dep_repressor"/>
</dbReference>
<evidence type="ECO:0000313" key="4">
    <source>
        <dbReference type="EMBL" id="KRK78922.1"/>
    </source>
</evidence>
<dbReference type="PANTHER" id="PTHR33238:SF11">
    <property type="entry name" value="TRANSCRIPTIONAL REGULATOR MNTR"/>
    <property type="match status" value="1"/>
</dbReference>
<organism evidence="4 5">
    <name type="scientific">Companilactobacillus nodensis DSM 19682 = JCM 14932 = NBRC 107160</name>
    <dbReference type="NCBI Taxonomy" id="1423775"/>
    <lineage>
        <taxon>Bacteria</taxon>
        <taxon>Bacillati</taxon>
        <taxon>Bacillota</taxon>
        <taxon>Bacilli</taxon>
        <taxon>Lactobacillales</taxon>
        <taxon>Lactobacillaceae</taxon>
        <taxon>Companilactobacillus</taxon>
    </lineage>
</organism>
<evidence type="ECO:0000259" key="3">
    <source>
        <dbReference type="Pfam" id="PF02742"/>
    </source>
</evidence>
<dbReference type="Proteomes" id="UP000051248">
    <property type="component" value="Unassembled WGS sequence"/>
</dbReference>
<dbReference type="InterPro" id="IPR050536">
    <property type="entry name" value="DtxR_MntR_Metal-Reg"/>
</dbReference>
<evidence type="ECO:0000256" key="2">
    <source>
        <dbReference type="ARBA" id="ARBA00011738"/>
    </source>
</evidence>
<evidence type="ECO:0000256" key="1">
    <source>
        <dbReference type="ARBA" id="ARBA00004496"/>
    </source>
</evidence>
<dbReference type="OrthoDB" id="9791355at2"/>
<dbReference type="InterPro" id="IPR036388">
    <property type="entry name" value="WH-like_DNA-bd_sf"/>
</dbReference>
<feature type="domain" description="Iron dependent repressor metal binding and dimerisation" evidence="3">
    <location>
        <begin position="61"/>
        <end position="130"/>
    </location>
</feature>
<dbReference type="InterPro" id="IPR001367">
    <property type="entry name" value="Fe_dep_repressor"/>
</dbReference>
<dbReference type="GO" id="GO:0046914">
    <property type="term" value="F:transition metal ion binding"/>
    <property type="evidence" value="ECO:0007669"/>
    <property type="project" value="InterPro"/>
</dbReference>
<comment type="subunit">
    <text evidence="2">Homodimer.</text>
</comment>
<keyword evidence="5" id="KW-1185">Reference proteome</keyword>
<dbReference type="PANTHER" id="PTHR33238">
    <property type="entry name" value="IRON (METAL) DEPENDENT REPRESSOR, DTXR FAMILY"/>
    <property type="match status" value="1"/>
</dbReference>
<reference evidence="4 5" key="1">
    <citation type="journal article" date="2015" name="Genome Announc.">
        <title>Expanding the biotechnology potential of lactobacilli through comparative genomics of 213 strains and associated genera.</title>
        <authorList>
            <person name="Sun Z."/>
            <person name="Harris H.M."/>
            <person name="McCann A."/>
            <person name="Guo C."/>
            <person name="Argimon S."/>
            <person name="Zhang W."/>
            <person name="Yang X."/>
            <person name="Jeffery I.B."/>
            <person name="Cooney J.C."/>
            <person name="Kagawa T.F."/>
            <person name="Liu W."/>
            <person name="Song Y."/>
            <person name="Salvetti E."/>
            <person name="Wrobel A."/>
            <person name="Rasinkangas P."/>
            <person name="Parkhill J."/>
            <person name="Rea M.C."/>
            <person name="O'Sullivan O."/>
            <person name="Ritari J."/>
            <person name="Douillard F.P."/>
            <person name="Paul Ross R."/>
            <person name="Yang R."/>
            <person name="Briner A.E."/>
            <person name="Felis G.E."/>
            <person name="de Vos W.M."/>
            <person name="Barrangou R."/>
            <person name="Klaenhammer T.R."/>
            <person name="Caufield P.W."/>
            <person name="Cui Y."/>
            <person name="Zhang H."/>
            <person name="O'Toole P.W."/>
        </authorList>
    </citation>
    <scope>NUCLEOTIDE SEQUENCE [LARGE SCALE GENOMIC DNA]</scope>
    <source>
        <strain evidence="4 5">DSM 19682</strain>
    </source>
</reference>
<dbReference type="Gene3D" id="1.10.10.10">
    <property type="entry name" value="Winged helix-like DNA-binding domain superfamily/Winged helix DNA-binding domain"/>
    <property type="match status" value="1"/>
</dbReference>
<dbReference type="SMART" id="SM00529">
    <property type="entry name" value="HTH_DTXR"/>
    <property type="match status" value="1"/>
</dbReference>
<proteinExistence type="predicted"/>
<dbReference type="GO" id="GO:0046983">
    <property type="term" value="F:protein dimerization activity"/>
    <property type="evidence" value="ECO:0007669"/>
    <property type="project" value="InterPro"/>
</dbReference>
<dbReference type="GO" id="GO:0003700">
    <property type="term" value="F:DNA-binding transcription factor activity"/>
    <property type="evidence" value="ECO:0007669"/>
    <property type="project" value="InterPro"/>
</dbReference>
<gene>
    <name evidence="4" type="ORF">FD03_GL001281</name>
</gene>
<dbReference type="AlphaFoldDB" id="A0A0R1KGA8"/>
<comment type="caution">
    <text evidence="4">The sequence shown here is derived from an EMBL/GenBank/DDBJ whole genome shotgun (WGS) entry which is preliminary data.</text>
</comment>
<dbReference type="SUPFAM" id="SSF47979">
    <property type="entry name" value="Iron-dependent repressor protein, dimerization domain"/>
    <property type="match status" value="1"/>
</dbReference>
<dbReference type="EMBL" id="AZDZ01000019">
    <property type="protein sequence ID" value="KRK78922.1"/>
    <property type="molecule type" value="Genomic_DNA"/>
</dbReference>
<dbReference type="RefSeq" id="WP_025025207.1">
    <property type="nucleotide sequence ID" value="NZ_AZDZ01000019.1"/>
</dbReference>
<dbReference type="GO" id="GO:0005737">
    <property type="term" value="C:cytoplasm"/>
    <property type="evidence" value="ECO:0007669"/>
    <property type="project" value="UniProtKB-SubCell"/>
</dbReference>
<accession>A0A0R1KGA8</accession>
<sequence>MSDLDFLKLIYELGGSLHNVSNGDIAKKAHLSNASVTERTKSISKNTDLLSYTKYYGSKLTNKGIMIINPYIQQQRLIEVWLVNDLDFSLKSAHKESDILTNKINKQFIDRLNDRLNYPKFCPHGNIIPNNAKMITDNQITLADNLVSNQKYTVKSFAEDSYIFSILETIDVKLQDTVQLLSVAEDSIIIFNLRTGTKQLLPKTLAESIRVEKKSSAVVD</sequence>
<name>A0A0R1KGA8_9LACO</name>
<dbReference type="PATRIC" id="fig|1423775.4.peg.1311"/>
<dbReference type="InterPro" id="IPR036421">
    <property type="entry name" value="Fe_dep_repressor_sf"/>
</dbReference>
<comment type="subcellular location">
    <subcellularLocation>
        <location evidence="1">Cytoplasm</location>
    </subcellularLocation>
</comment>